<evidence type="ECO:0000256" key="1">
    <source>
        <dbReference type="SAM" id="Coils"/>
    </source>
</evidence>
<comment type="caution">
    <text evidence="3">The sequence shown here is derived from an EMBL/GenBank/DDBJ whole genome shotgun (WGS) entry which is preliminary data.</text>
</comment>
<sequence>MKAKLRQANKLLQLAELREGLAQREVAAAAAVLSDRAQDVAAREAEARKLAHIQAERRETLRNPMIGSAQLRGSLAAVLTTFEADRQRESEAELALQEAETRRREAETELVDARRGLLRARRQTEKRHRIRIPLADALIRAADRRDETEMEENRGFRHRPNSAGE</sequence>
<proteinExistence type="predicted"/>
<name>A0A3M0MCL2_9RHOB</name>
<feature type="region of interest" description="Disordered" evidence="2">
    <location>
        <begin position="141"/>
        <end position="165"/>
    </location>
</feature>
<accession>A0A3M0MCL2</accession>
<dbReference type="AlphaFoldDB" id="A0A3M0MCL2"/>
<keyword evidence="1" id="KW-0175">Coiled coil</keyword>
<organism evidence="3 4">
    <name type="scientific">Paracoccus alkanivorans</name>
    <dbReference type="NCBI Taxonomy" id="2116655"/>
    <lineage>
        <taxon>Bacteria</taxon>
        <taxon>Pseudomonadati</taxon>
        <taxon>Pseudomonadota</taxon>
        <taxon>Alphaproteobacteria</taxon>
        <taxon>Rhodobacterales</taxon>
        <taxon>Paracoccaceae</taxon>
        <taxon>Paracoccus</taxon>
    </lineage>
</organism>
<dbReference type="EMBL" id="QOKZ01000004">
    <property type="protein sequence ID" value="RMC34943.1"/>
    <property type="molecule type" value="Genomic_DNA"/>
</dbReference>
<dbReference type="OrthoDB" id="7779253at2"/>
<gene>
    <name evidence="3" type="ORF">C9E81_12705</name>
</gene>
<dbReference type="Gene3D" id="1.10.287.1700">
    <property type="match status" value="1"/>
</dbReference>
<keyword evidence="4" id="KW-1185">Reference proteome</keyword>
<evidence type="ECO:0000313" key="3">
    <source>
        <dbReference type="EMBL" id="RMC34943.1"/>
    </source>
</evidence>
<feature type="compositionally biased region" description="Basic and acidic residues" evidence="2">
    <location>
        <begin position="141"/>
        <end position="155"/>
    </location>
</feature>
<protein>
    <submittedName>
        <fullName evidence="3">Uncharacterized protein</fullName>
    </submittedName>
</protein>
<feature type="compositionally biased region" description="Basic residues" evidence="2">
    <location>
        <begin position="156"/>
        <end position="165"/>
    </location>
</feature>
<dbReference type="Proteomes" id="UP000273516">
    <property type="component" value="Unassembled WGS sequence"/>
</dbReference>
<reference evidence="3 4" key="1">
    <citation type="submission" date="2018-07" db="EMBL/GenBank/DDBJ databases">
        <authorList>
            <person name="Zhang Y."/>
            <person name="Wang L."/>
            <person name="Ma S."/>
        </authorList>
    </citation>
    <scope>NUCLEOTIDE SEQUENCE [LARGE SCALE GENOMIC DNA]</scope>
    <source>
        <strain evidence="3 4">4-2</strain>
    </source>
</reference>
<dbReference type="InterPro" id="IPR053716">
    <property type="entry name" value="Flag_assembly_chemotaxis_eff"/>
</dbReference>
<evidence type="ECO:0000313" key="4">
    <source>
        <dbReference type="Proteomes" id="UP000273516"/>
    </source>
</evidence>
<dbReference type="RefSeq" id="WP_122112720.1">
    <property type="nucleotide sequence ID" value="NZ_QOKZ01000004.1"/>
</dbReference>
<evidence type="ECO:0000256" key="2">
    <source>
        <dbReference type="SAM" id="MobiDB-lite"/>
    </source>
</evidence>
<feature type="coiled-coil region" evidence="1">
    <location>
        <begin position="89"/>
        <end position="123"/>
    </location>
</feature>